<comment type="pathway">
    <text evidence="1 7 8">Cofactor biosynthesis; NAD(+) biosynthesis; NAD(+) from deamido-NAD(+) (L-Gln route): step 1/1.</text>
</comment>
<dbReference type="InterPro" id="IPR000132">
    <property type="entry name" value="Nitrilase/CN_hydratase_CS"/>
</dbReference>
<dbReference type="CDD" id="cd00553">
    <property type="entry name" value="NAD_synthase"/>
    <property type="match status" value="1"/>
</dbReference>
<dbReference type="HAMAP" id="MF_02090">
    <property type="entry name" value="NadE_glutamine_dep"/>
    <property type="match status" value="1"/>
</dbReference>
<name>A0ABM9E6Z0_9HYPH</name>
<comment type="caution">
    <text evidence="7">Lacks conserved residue(s) required for the propagation of feature annotation.</text>
</comment>
<evidence type="ECO:0000313" key="12">
    <source>
        <dbReference type="EMBL" id="CAH2404891.1"/>
    </source>
</evidence>
<keyword evidence="4 7" id="KW-0547">Nucleotide-binding</keyword>
<organism evidence="12 13">
    <name type="scientific">Mesorhizobium escarrei</name>
    <dbReference type="NCBI Taxonomy" id="666018"/>
    <lineage>
        <taxon>Bacteria</taxon>
        <taxon>Pseudomonadati</taxon>
        <taxon>Pseudomonadota</taxon>
        <taxon>Alphaproteobacteria</taxon>
        <taxon>Hyphomicrobiales</taxon>
        <taxon>Phyllobacteriaceae</taxon>
        <taxon>Mesorhizobium</taxon>
    </lineage>
</organism>
<evidence type="ECO:0000256" key="8">
    <source>
        <dbReference type="PIRNR" id="PIRNR006630"/>
    </source>
</evidence>
<feature type="active site" description="Proton acceptor; for glutaminase activity" evidence="7">
    <location>
        <position position="50"/>
    </location>
</feature>
<evidence type="ECO:0000256" key="6">
    <source>
        <dbReference type="ARBA" id="ARBA00023027"/>
    </source>
</evidence>
<dbReference type="SUPFAM" id="SSF52402">
    <property type="entry name" value="Adenine nucleotide alpha hydrolases-like"/>
    <property type="match status" value="1"/>
</dbReference>
<feature type="binding site" evidence="7">
    <location>
        <position position="431"/>
    </location>
    <ligand>
        <name>deamido-NAD(+)</name>
        <dbReference type="ChEBI" id="CHEBI:58437"/>
        <note>ligand shared between two neighboring subunits</note>
    </ligand>
</feature>
<dbReference type="PANTHER" id="PTHR23090">
    <property type="entry name" value="NH 3 /GLUTAMINE-DEPENDENT NAD + SYNTHETASE"/>
    <property type="match status" value="1"/>
</dbReference>
<evidence type="ECO:0000313" key="13">
    <source>
        <dbReference type="Proteomes" id="UP001153050"/>
    </source>
</evidence>
<protein>
    <recommendedName>
        <fullName evidence="7 8">Glutamine-dependent NAD(+) synthetase</fullName>
        <ecNumber evidence="7 8">6.3.5.1</ecNumber>
    </recommendedName>
    <alternativeName>
        <fullName evidence="7 8">NAD(+) synthase [glutamine-hydrolyzing]</fullName>
    </alternativeName>
</protein>
<keyword evidence="5 7" id="KW-0067">ATP-binding</keyword>
<comment type="caution">
    <text evidence="12">The sequence shown here is derived from an EMBL/GenBank/DDBJ whole genome shotgun (WGS) entry which is preliminary data.</text>
</comment>
<dbReference type="PROSITE" id="PS50263">
    <property type="entry name" value="CN_HYDROLASE"/>
    <property type="match status" value="1"/>
</dbReference>
<dbReference type="EC" id="6.3.5.1" evidence="7 8"/>
<dbReference type="InterPro" id="IPR022310">
    <property type="entry name" value="NAD/GMP_synthase"/>
</dbReference>
<feature type="binding site" evidence="7">
    <location>
        <position position="125"/>
    </location>
    <ligand>
        <name>L-glutamine</name>
        <dbReference type="ChEBI" id="CHEBI:58359"/>
    </ligand>
</feature>
<evidence type="ECO:0000256" key="7">
    <source>
        <dbReference type="HAMAP-Rule" id="MF_02090"/>
    </source>
</evidence>
<keyword evidence="6 7" id="KW-0520">NAD</keyword>
<feature type="binding site" evidence="7">
    <location>
        <position position="183"/>
    </location>
    <ligand>
        <name>L-glutamine</name>
        <dbReference type="ChEBI" id="CHEBI:58359"/>
    </ligand>
</feature>
<dbReference type="Proteomes" id="UP001153050">
    <property type="component" value="Unassembled WGS sequence"/>
</dbReference>
<dbReference type="InterPro" id="IPR014445">
    <property type="entry name" value="Gln-dep_NAD_synthase"/>
</dbReference>
<keyword evidence="13" id="KW-1185">Reference proteome</keyword>
<feature type="active site" description="Nucleophile; for glutaminase activity" evidence="7">
    <location>
        <position position="156"/>
    </location>
</feature>
<evidence type="ECO:0000256" key="1">
    <source>
        <dbReference type="ARBA" id="ARBA00005188"/>
    </source>
</evidence>
<dbReference type="NCBIfam" id="TIGR00552">
    <property type="entry name" value="nadE"/>
    <property type="match status" value="1"/>
</dbReference>
<evidence type="ECO:0000256" key="5">
    <source>
        <dbReference type="ARBA" id="ARBA00022840"/>
    </source>
</evidence>
<dbReference type="InterPro" id="IPR003694">
    <property type="entry name" value="NAD_synthase"/>
</dbReference>
<dbReference type="GO" id="GO:0003952">
    <property type="term" value="F:NAD+ synthase (glutamine-hydrolyzing) activity"/>
    <property type="evidence" value="ECO:0007669"/>
    <property type="project" value="UniProtKB-EC"/>
</dbReference>
<feature type="binding site" evidence="7">
    <location>
        <begin position="319"/>
        <end position="326"/>
    </location>
    <ligand>
        <name>ATP</name>
        <dbReference type="ChEBI" id="CHEBI:30616"/>
    </ligand>
</feature>
<gene>
    <name evidence="7 12" type="primary">nadE</name>
    <name evidence="12" type="ORF">MES5069_440194</name>
</gene>
<feature type="binding site" evidence="7">
    <location>
        <position position="402"/>
    </location>
    <ligand>
        <name>deamido-NAD(+)</name>
        <dbReference type="ChEBI" id="CHEBI:58437"/>
        <note>ligand shared between two neighboring subunits</note>
    </ligand>
</feature>
<proteinExistence type="inferred from homology"/>
<sequence length="581" mass="63337">MTDKTASDILRIAVAQLNPTVGDVAGNLVKAREARADAARQGADLVLFTELFLAGYPPEDLVLKPAFLKACERAAQDFAGDTADGGPGVIIGTPLKRKSGTHNSIIFADGGKILAERYKLDLPNYGEFDEKRVFQAGPEIQGPVNFRGVRLGIPICEDIWGDAGVCETLAESGAEILLVPNGSPYYRGKVDVRHQVVIRQVIECGLPIIYANQLGGQDELIFDGASFAIGSDKTLAFQMSQFEEAVNVTTWKRNRTAAGAQNRNNAAAGAQNGNNSEGWVCSEGPMSKIPEKEEADYRACMLGLRDYVNKNGFRNVVLGLSGGIDSAICAALAVDALGEERLRAVMMPYRYTSKDSLTDAEDCARALGCRYDIVPIFEPVEGFLHTLTQLFEGTKEGITEENLQSRARGTILMAISNKFGSMVVTTGNKSEMSVGYATLYGDMNGGFNPIKDLYKMQVYALARWRNTHVPPGALGPSGEVIPNNIIDKAPSAELRENQTDQDSLPPYPVLDDILECLVENEMGVDEIVARGHDRATVTRIEHLLYIAEYKRRQAAPGVKITKKNFGRDRRYPVTNRFRDGG</sequence>
<dbReference type="Gene3D" id="3.60.110.10">
    <property type="entry name" value="Carbon-nitrogen hydrolase"/>
    <property type="match status" value="1"/>
</dbReference>
<evidence type="ECO:0000256" key="9">
    <source>
        <dbReference type="PROSITE-ProRule" id="PRU10139"/>
    </source>
</evidence>
<comment type="catalytic activity">
    <reaction evidence="7 8">
        <text>deamido-NAD(+) + L-glutamine + ATP + H2O = L-glutamate + AMP + diphosphate + NAD(+) + H(+)</text>
        <dbReference type="Rhea" id="RHEA:24384"/>
        <dbReference type="ChEBI" id="CHEBI:15377"/>
        <dbReference type="ChEBI" id="CHEBI:15378"/>
        <dbReference type="ChEBI" id="CHEBI:29985"/>
        <dbReference type="ChEBI" id="CHEBI:30616"/>
        <dbReference type="ChEBI" id="CHEBI:33019"/>
        <dbReference type="ChEBI" id="CHEBI:57540"/>
        <dbReference type="ChEBI" id="CHEBI:58359"/>
        <dbReference type="ChEBI" id="CHEBI:58437"/>
        <dbReference type="ChEBI" id="CHEBI:456215"/>
        <dbReference type="EC" id="6.3.5.1"/>
    </reaction>
</comment>
<evidence type="ECO:0000256" key="4">
    <source>
        <dbReference type="ARBA" id="ARBA00022741"/>
    </source>
</evidence>
<dbReference type="EMBL" id="CAKXZT010000140">
    <property type="protein sequence ID" value="CAH2404891.1"/>
    <property type="molecule type" value="Genomic_DNA"/>
</dbReference>
<comment type="similarity">
    <text evidence="10">Belongs to the NAD synthetase family.</text>
</comment>
<dbReference type="CDD" id="cd07570">
    <property type="entry name" value="GAT_Gln-NAD-synth"/>
    <property type="match status" value="1"/>
</dbReference>
<dbReference type="NCBIfam" id="NF010588">
    <property type="entry name" value="PRK13981.1"/>
    <property type="match status" value="1"/>
</dbReference>
<feature type="binding site" evidence="7">
    <location>
        <position position="189"/>
    </location>
    <ligand>
        <name>L-glutamine</name>
        <dbReference type="ChEBI" id="CHEBI:58359"/>
    </ligand>
</feature>
<feature type="binding site" evidence="7">
    <location>
        <position position="426"/>
    </location>
    <ligand>
        <name>ATP</name>
        <dbReference type="ChEBI" id="CHEBI:30616"/>
    </ligand>
</feature>
<evidence type="ECO:0000256" key="2">
    <source>
        <dbReference type="ARBA" id="ARBA00007145"/>
    </source>
</evidence>
<dbReference type="InterPro" id="IPR036526">
    <property type="entry name" value="C-N_Hydrolase_sf"/>
</dbReference>
<dbReference type="SUPFAM" id="SSF56317">
    <property type="entry name" value="Carbon-nitrogen hydrolase"/>
    <property type="match status" value="1"/>
</dbReference>
<dbReference type="Gene3D" id="3.40.50.620">
    <property type="entry name" value="HUPs"/>
    <property type="match status" value="1"/>
</dbReference>
<feature type="binding site" evidence="7">
    <location>
        <position position="550"/>
    </location>
    <ligand>
        <name>deamido-NAD(+)</name>
        <dbReference type="ChEBI" id="CHEBI:58437"/>
        <note>ligand shared between two neighboring subunits</note>
    </ligand>
</feature>
<accession>A0ABM9E6Z0</accession>
<dbReference type="PIRSF" id="PIRSF006630">
    <property type="entry name" value="NADS_GAT"/>
    <property type="match status" value="1"/>
</dbReference>
<dbReference type="RefSeq" id="WP_254020212.1">
    <property type="nucleotide sequence ID" value="NZ_CAKXZT010000140.1"/>
</dbReference>
<feature type="domain" description="CN hydrolase" evidence="11">
    <location>
        <begin position="10"/>
        <end position="253"/>
    </location>
</feature>
<dbReference type="PANTHER" id="PTHR23090:SF9">
    <property type="entry name" value="GLUTAMINE-DEPENDENT NAD(+) SYNTHETASE"/>
    <property type="match status" value="1"/>
</dbReference>
<keyword evidence="3 7" id="KW-0436">Ligase</keyword>
<dbReference type="Pfam" id="PF02540">
    <property type="entry name" value="NAD_synthase"/>
    <property type="match status" value="1"/>
</dbReference>
<feature type="active site" description="Proton acceptor" evidence="9">
    <location>
        <position position="50"/>
    </location>
</feature>
<dbReference type="Pfam" id="PF00795">
    <property type="entry name" value="CN_hydrolase"/>
    <property type="match status" value="1"/>
</dbReference>
<evidence type="ECO:0000256" key="3">
    <source>
        <dbReference type="ARBA" id="ARBA00022598"/>
    </source>
</evidence>
<evidence type="ECO:0000259" key="11">
    <source>
        <dbReference type="PROSITE" id="PS50263"/>
    </source>
</evidence>
<dbReference type="PROSITE" id="PS00920">
    <property type="entry name" value="NITRIL_CHT_1"/>
    <property type="match status" value="1"/>
</dbReference>
<reference evidence="12 13" key="1">
    <citation type="submission" date="2022-03" db="EMBL/GenBank/DDBJ databases">
        <authorList>
            <person name="Brunel B."/>
        </authorList>
    </citation>
    <scope>NUCLEOTIDE SEQUENCE [LARGE SCALE GENOMIC DNA]</scope>
    <source>
        <strain evidence="12">STM5069sample</strain>
    </source>
</reference>
<comment type="similarity">
    <text evidence="2 7 8">In the C-terminal section; belongs to the NAD synthetase family.</text>
</comment>
<dbReference type="InterPro" id="IPR014729">
    <property type="entry name" value="Rossmann-like_a/b/a_fold"/>
</dbReference>
<comment type="function">
    <text evidence="7">Catalyzes the ATP-dependent amidation of deamido-NAD to form NAD. Uses L-glutamine as a nitrogen source.</text>
</comment>
<evidence type="ECO:0000256" key="10">
    <source>
        <dbReference type="RuleBase" id="RU003811"/>
    </source>
</evidence>
<feature type="active site" description="For glutaminase activity" evidence="7">
    <location>
        <position position="119"/>
    </location>
</feature>
<dbReference type="InterPro" id="IPR003010">
    <property type="entry name" value="C-N_Hydrolase"/>
</dbReference>